<keyword evidence="3" id="KW-1185">Reference proteome</keyword>
<accession>A0A7C8MEP9</accession>
<name>A0A7C8MEP9_9PLEO</name>
<comment type="caution">
    <text evidence="2">The sequence shown here is derived from an EMBL/GenBank/DDBJ whole genome shotgun (WGS) entry which is preliminary data.</text>
</comment>
<evidence type="ECO:0000313" key="3">
    <source>
        <dbReference type="Proteomes" id="UP000481861"/>
    </source>
</evidence>
<gene>
    <name evidence="2" type="ORF">BDV95DRAFT_603279</name>
</gene>
<organism evidence="2 3">
    <name type="scientific">Massariosphaeria phaeospora</name>
    <dbReference type="NCBI Taxonomy" id="100035"/>
    <lineage>
        <taxon>Eukaryota</taxon>
        <taxon>Fungi</taxon>
        <taxon>Dikarya</taxon>
        <taxon>Ascomycota</taxon>
        <taxon>Pezizomycotina</taxon>
        <taxon>Dothideomycetes</taxon>
        <taxon>Pleosporomycetidae</taxon>
        <taxon>Pleosporales</taxon>
        <taxon>Pleosporales incertae sedis</taxon>
        <taxon>Massariosphaeria</taxon>
    </lineage>
</organism>
<proteinExistence type="predicted"/>
<protein>
    <submittedName>
        <fullName evidence="2">Uncharacterized protein</fullName>
    </submittedName>
</protein>
<reference evidence="2 3" key="1">
    <citation type="submission" date="2020-01" db="EMBL/GenBank/DDBJ databases">
        <authorList>
            <consortium name="DOE Joint Genome Institute"/>
            <person name="Haridas S."/>
            <person name="Albert R."/>
            <person name="Binder M."/>
            <person name="Bloem J."/>
            <person name="Labutti K."/>
            <person name="Salamov A."/>
            <person name="Andreopoulos B."/>
            <person name="Baker S.E."/>
            <person name="Barry K."/>
            <person name="Bills G."/>
            <person name="Bluhm B.H."/>
            <person name="Cannon C."/>
            <person name="Castanera R."/>
            <person name="Culley D.E."/>
            <person name="Daum C."/>
            <person name="Ezra D."/>
            <person name="Gonzalez J.B."/>
            <person name="Henrissat B."/>
            <person name="Kuo A."/>
            <person name="Liang C."/>
            <person name="Lipzen A."/>
            <person name="Lutzoni F."/>
            <person name="Magnuson J."/>
            <person name="Mondo S."/>
            <person name="Nolan M."/>
            <person name="Ohm R."/>
            <person name="Pangilinan J."/>
            <person name="Park H.-J.H."/>
            <person name="Ramirez L."/>
            <person name="Alfaro M."/>
            <person name="Sun H."/>
            <person name="Tritt A."/>
            <person name="Yoshinaga Y."/>
            <person name="Zwiers L.-H.L."/>
            <person name="Turgeon B.G."/>
            <person name="Goodwin S.B."/>
            <person name="Spatafora J.W."/>
            <person name="Crous P.W."/>
            <person name="Grigoriev I.V."/>
        </authorList>
    </citation>
    <scope>NUCLEOTIDE SEQUENCE [LARGE SCALE GENOMIC DNA]</scope>
    <source>
        <strain evidence="2 3">CBS 611.86</strain>
    </source>
</reference>
<feature type="compositionally biased region" description="Polar residues" evidence="1">
    <location>
        <begin position="113"/>
        <end position="148"/>
    </location>
</feature>
<evidence type="ECO:0000256" key="1">
    <source>
        <dbReference type="SAM" id="MobiDB-lite"/>
    </source>
</evidence>
<dbReference type="OrthoDB" id="3796310at2759"/>
<feature type="region of interest" description="Disordered" evidence="1">
    <location>
        <begin position="19"/>
        <end position="190"/>
    </location>
</feature>
<dbReference type="AlphaFoldDB" id="A0A7C8MEP9"/>
<evidence type="ECO:0000313" key="2">
    <source>
        <dbReference type="EMBL" id="KAF2875879.1"/>
    </source>
</evidence>
<dbReference type="Proteomes" id="UP000481861">
    <property type="component" value="Unassembled WGS sequence"/>
</dbReference>
<sequence length="405" mass="44666">MLFKLPARIFRYLRRAARARRSNDTAPYAPLDTTFEDSFPANPSFEDNSPTGASFEDYFLVDANSKDKSPSDTTSKNGPPPRYSTSTIRTEAPPQYSTSSGDTKPSENGAPPCSSTLSYNTFPRSTSSGADTTPFRTATLPQYSTSLCGTIPPRVETSPISSSSSCDTLLPKTKPATHPSPTSLSKSPFKAGIPRDPPSIYSYQLQQFLIEIMAFTFHADTERLCSLLGCESVASDPKTSILTDAQKDELLWLANKVGYLREKSLRNQFNTTAQCDQSVVHASLVRPAETLQLNVEYVLDLINSYADHECEAARWNRTLIAQYTPKSYQSNQDLTDTLVSHADVIACISKNESVRVLLGEAMAAFQEFLGLGEILRRFRYTVPTVRKGFKDLVGDLLQAREVTNG</sequence>
<dbReference type="EMBL" id="JAADJZ010000004">
    <property type="protein sequence ID" value="KAF2875879.1"/>
    <property type="molecule type" value="Genomic_DNA"/>
</dbReference>
<feature type="compositionally biased region" description="Polar residues" evidence="1">
    <location>
        <begin position="83"/>
        <end position="103"/>
    </location>
</feature>